<dbReference type="EMBL" id="VSSQ01011086">
    <property type="protein sequence ID" value="MPM45959.1"/>
    <property type="molecule type" value="Genomic_DNA"/>
</dbReference>
<dbReference type="AlphaFoldDB" id="A0A644ZYB7"/>
<evidence type="ECO:0000313" key="3">
    <source>
        <dbReference type="EMBL" id="MPM45959.1"/>
    </source>
</evidence>
<proteinExistence type="predicted"/>
<dbReference type="PANTHER" id="PTHR46825:SF15">
    <property type="entry name" value="BETA-LACTAMASE-RELATED DOMAIN-CONTAINING PROTEIN"/>
    <property type="match status" value="1"/>
</dbReference>
<keyword evidence="3" id="KW-0645">Protease</keyword>
<dbReference type="InterPro" id="IPR001466">
    <property type="entry name" value="Beta-lactam-related"/>
</dbReference>
<dbReference type="InterPro" id="IPR050491">
    <property type="entry name" value="AmpC-like"/>
</dbReference>
<organism evidence="3">
    <name type="scientific">bioreactor metagenome</name>
    <dbReference type="NCBI Taxonomy" id="1076179"/>
    <lineage>
        <taxon>unclassified sequences</taxon>
        <taxon>metagenomes</taxon>
        <taxon>ecological metagenomes</taxon>
    </lineage>
</organism>
<feature type="domain" description="Peptidase S12 Pab87-related C-terminal" evidence="2">
    <location>
        <begin position="399"/>
        <end position="487"/>
    </location>
</feature>
<comment type="caution">
    <text evidence="3">The sequence shown here is derived from an EMBL/GenBank/DDBJ whole genome shotgun (WGS) entry which is preliminary data.</text>
</comment>
<dbReference type="SUPFAM" id="SSF56601">
    <property type="entry name" value="beta-lactamase/transpeptidase-like"/>
    <property type="match status" value="1"/>
</dbReference>
<dbReference type="PANTHER" id="PTHR46825">
    <property type="entry name" value="D-ALANYL-D-ALANINE-CARBOXYPEPTIDASE/ENDOPEPTIDASE AMPH"/>
    <property type="match status" value="1"/>
</dbReference>
<dbReference type="GO" id="GO:0004177">
    <property type="term" value="F:aminopeptidase activity"/>
    <property type="evidence" value="ECO:0007669"/>
    <property type="project" value="UniProtKB-KW"/>
</dbReference>
<feature type="domain" description="Beta-lactamase-related" evidence="1">
    <location>
        <begin position="33"/>
        <end position="349"/>
    </location>
</feature>
<keyword evidence="3" id="KW-0031">Aminopeptidase</keyword>
<dbReference type="Pfam" id="PF11954">
    <property type="entry name" value="DUF3471"/>
    <property type="match status" value="1"/>
</dbReference>
<sequence>MKIALIKLIIIEGGIMGNLSEKTIKTIESEMNYWKIPGVSIAVIKDGKLMQSIGLGFRNAEENLPVTADTMFGIASCSKSMTSALISILEDKGVLNYDEPVTTYAPNLVMKDPAARNMTLRDILSHMTGFGTHDALWPGDTNRDDLAGRLRYINPCSDYRKEAIYSNVMYALAGYVAECATGETWDDLMKEYIFSPLGMERTNCSVEEMKKDLDYSLPYRVRNMKSCAVDLWNVDLAGPAASVNSTANDMARWLMMHIAGGKKEDGTVLIKSGTFKEMHTVLSSMEDSIGCGEGFYECSDYSMGWRRGYYKGHAFFKHTGKIEGFSSIQSFLPDDKAGVVILTNLHSPTVPFMYSSLYTILDEILGEEPENWTEKFHGEELPKEEDYHDCELNYFTEEQIPGTQPTLPLENYEGTYHDDGYGNVKIIYENDNIYMLYRDMNICLKHYHKDVFRADDVLEDIYTISLPVSFQTENGAVKSVAVRFEEMVPDIIFTKL</sequence>
<reference evidence="3" key="1">
    <citation type="submission" date="2019-08" db="EMBL/GenBank/DDBJ databases">
        <authorList>
            <person name="Kucharzyk K."/>
            <person name="Murdoch R.W."/>
            <person name="Higgins S."/>
            <person name="Loffler F."/>
        </authorList>
    </citation>
    <scope>NUCLEOTIDE SEQUENCE</scope>
</reference>
<gene>
    <name evidence="3" type="primary">dap_31</name>
    <name evidence="3" type="ORF">SDC9_92653</name>
</gene>
<dbReference type="InterPro" id="IPR012338">
    <property type="entry name" value="Beta-lactam/transpept-like"/>
</dbReference>
<evidence type="ECO:0000259" key="1">
    <source>
        <dbReference type="Pfam" id="PF00144"/>
    </source>
</evidence>
<name>A0A644ZYB7_9ZZZZ</name>
<accession>A0A644ZYB7</accession>
<protein>
    <submittedName>
        <fullName evidence="3">D-aminopeptidase</fullName>
        <ecNumber evidence="3">3.4.11.19</ecNumber>
    </submittedName>
</protein>
<dbReference type="EC" id="3.4.11.19" evidence="3"/>
<evidence type="ECO:0000259" key="2">
    <source>
        <dbReference type="Pfam" id="PF11954"/>
    </source>
</evidence>
<keyword evidence="3" id="KW-0378">Hydrolase</keyword>
<dbReference type="Gene3D" id="3.40.710.10">
    <property type="entry name" value="DD-peptidase/beta-lactamase superfamily"/>
    <property type="match status" value="1"/>
</dbReference>
<dbReference type="Gene3D" id="2.40.128.600">
    <property type="match status" value="1"/>
</dbReference>
<dbReference type="Pfam" id="PF00144">
    <property type="entry name" value="Beta-lactamase"/>
    <property type="match status" value="1"/>
</dbReference>
<dbReference type="InterPro" id="IPR021860">
    <property type="entry name" value="Peptidase_S12_Pab87-rel_C"/>
</dbReference>